<dbReference type="InterPro" id="IPR050608">
    <property type="entry name" value="NmrA-type/Isoflavone_red_sf"/>
</dbReference>
<protein>
    <recommendedName>
        <fullName evidence="1">NmrA-like domain-containing protein</fullName>
    </recommendedName>
</protein>
<dbReference type="Pfam" id="PF05368">
    <property type="entry name" value="NmrA"/>
    <property type="match status" value="1"/>
</dbReference>
<dbReference type="InterPro" id="IPR008030">
    <property type="entry name" value="NmrA-like"/>
</dbReference>
<dbReference type="PANTHER" id="PTHR43349:SF40">
    <property type="entry name" value="PHENYLCOUMARAN BENZYLIC ETHER REDUCTASE-LIKE PROTEIN FI1"/>
    <property type="match status" value="1"/>
</dbReference>
<accession>A0AAN9RCF8</accession>
<proteinExistence type="predicted"/>
<organism evidence="2 3">
    <name type="scientific">Phaseolus coccineus</name>
    <name type="common">Scarlet runner bean</name>
    <name type="synonym">Phaseolus multiflorus</name>
    <dbReference type="NCBI Taxonomy" id="3886"/>
    <lineage>
        <taxon>Eukaryota</taxon>
        <taxon>Viridiplantae</taxon>
        <taxon>Streptophyta</taxon>
        <taxon>Embryophyta</taxon>
        <taxon>Tracheophyta</taxon>
        <taxon>Spermatophyta</taxon>
        <taxon>Magnoliopsida</taxon>
        <taxon>eudicotyledons</taxon>
        <taxon>Gunneridae</taxon>
        <taxon>Pentapetalae</taxon>
        <taxon>rosids</taxon>
        <taxon>fabids</taxon>
        <taxon>Fabales</taxon>
        <taxon>Fabaceae</taxon>
        <taxon>Papilionoideae</taxon>
        <taxon>50 kb inversion clade</taxon>
        <taxon>NPAAA clade</taxon>
        <taxon>indigoferoid/millettioid clade</taxon>
        <taxon>Phaseoleae</taxon>
        <taxon>Phaseolus</taxon>
    </lineage>
</organism>
<keyword evidence="3" id="KW-1185">Reference proteome</keyword>
<reference evidence="2 3" key="1">
    <citation type="submission" date="2024-01" db="EMBL/GenBank/DDBJ databases">
        <title>The genomes of 5 underutilized Papilionoideae crops provide insights into root nodulation and disease resistanc.</title>
        <authorList>
            <person name="Jiang F."/>
        </authorList>
    </citation>
    <scope>NUCLEOTIDE SEQUENCE [LARGE SCALE GENOMIC DNA]</scope>
    <source>
        <strain evidence="2">JINMINGXINNONG_FW02</strain>
        <tissue evidence="2">Leaves</tissue>
    </source>
</reference>
<dbReference type="EMBL" id="JAYMYR010000004">
    <property type="protein sequence ID" value="KAK7367371.1"/>
    <property type="molecule type" value="Genomic_DNA"/>
</dbReference>
<comment type="caution">
    <text evidence="2">The sequence shown here is derived from an EMBL/GenBank/DDBJ whole genome shotgun (WGS) entry which is preliminary data.</text>
</comment>
<dbReference type="Gene3D" id="3.90.25.10">
    <property type="entry name" value="UDP-galactose 4-epimerase, domain 1"/>
    <property type="match status" value="1"/>
</dbReference>
<name>A0AAN9RCF8_PHACN</name>
<gene>
    <name evidence="2" type="ORF">VNO80_09383</name>
</gene>
<evidence type="ECO:0000259" key="1">
    <source>
        <dbReference type="Pfam" id="PF05368"/>
    </source>
</evidence>
<feature type="domain" description="NmrA-like" evidence="1">
    <location>
        <begin position="10"/>
        <end position="104"/>
    </location>
</feature>
<dbReference type="PANTHER" id="PTHR43349">
    <property type="entry name" value="PINORESINOL REDUCTASE-RELATED"/>
    <property type="match status" value="1"/>
</dbReference>
<evidence type="ECO:0000313" key="3">
    <source>
        <dbReference type="Proteomes" id="UP001374584"/>
    </source>
</evidence>
<sequence length="108" mass="11991">MSHQPITTFSSSSIYIYTSSFNLGQALNCASSGRPKNLEKVYIPEDQLLKNTQESPFPANFMLALGHAVVVKEVISNHELDPSFGVEASEIYPEVKYTTVDNYLNAFV</sequence>
<dbReference type="AlphaFoldDB" id="A0AAN9RCF8"/>
<dbReference type="Proteomes" id="UP001374584">
    <property type="component" value="Unassembled WGS sequence"/>
</dbReference>
<evidence type="ECO:0000313" key="2">
    <source>
        <dbReference type="EMBL" id="KAK7367371.1"/>
    </source>
</evidence>